<reference evidence="4 5" key="1">
    <citation type="submission" date="2023-02" db="EMBL/GenBank/DDBJ databases">
        <title>Bacterial whole genome sequence for Curvibacter sp. HBC28.</title>
        <authorList>
            <person name="Le V."/>
            <person name="Ko S.-R."/>
            <person name="Ahn C.-Y."/>
            <person name="Oh H.-M."/>
        </authorList>
    </citation>
    <scope>NUCLEOTIDE SEQUENCE [LARGE SCALE GENOMIC DNA]</scope>
    <source>
        <strain evidence="4 5">HBC28</strain>
    </source>
</reference>
<name>A0ABT5MI66_9BURK</name>
<dbReference type="EMBL" id="JAQSIO010000007">
    <property type="protein sequence ID" value="MDD0816281.1"/>
    <property type="molecule type" value="Genomic_DNA"/>
</dbReference>
<feature type="domain" description="Big-1" evidence="3">
    <location>
        <begin position="52"/>
        <end position="152"/>
    </location>
</feature>
<dbReference type="PROSITE" id="PS51257">
    <property type="entry name" value="PROKAR_LIPOPROTEIN"/>
    <property type="match status" value="1"/>
</dbReference>
<dbReference type="SUPFAM" id="SSF49373">
    <property type="entry name" value="Invasin/intimin cell-adhesion fragments"/>
    <property type="match status" value="2"/>
</dbReference>
<keyword evidence="2" id="KW-0732">Signal</keyword>
<accession>A0ABT5MI66</accession>
<dbReference type="Pfam" id="PF02369">
    <property type="entry name" value="Big_1"/>
    <property type="match status" value="1"/>
</dbReference>
<sequence>MNYLKYVFVLLMAALLTACGGGGGSAGTTSGGSSSSSSGSGSTTVVSTPTLVVSLADSSGVALSTPRTLKSGLFYLAQAKALDGSANPIANQVVTFSTDSTLVTLAAPTALTDANGVASVKMTPLSAAGAGSVAAVMTYNTTTITGTAASYQVTPAAATGTPTLALALTDSSGVALSTPRTFLTGSIYKARVTVLDATSAPVSNLVVQFSSEGVAATISPSSALTDANGVATVQIVPGTTTGAGSVKVSGVVNGTTYSSAGVSYQIASTSVAATMNYVQPSTPVSLVVSNASSGNKLATASFKLANSQGVGVSGQPVSLSLNAQSISAGVTFLVNGVNTSATQTFTTDQDGLVSISVASGTLPTPVLVTATAVSNSSISATSVGLAVTNGRPTQLRSSIAASILSVEASPGGTSIIQGVQSTLTVLLSDRLGNPIPAGTVVNLITSHGQIAGSCVVAIVSSASQCSAVWTSVSARPTNGWFTVLAYLDGEEDFVDANGNNQYDGGETFYDVGQAFLPKDAKASAFNSVTDQPIAGGMTGALSCNSFASIPYQMPTSCDGVWSSTIRVRLGVTMNWASSFATITSLGASSKAISMRITDDLGNAMPSNSDLLATLVCPATMSSPPTISGQSRTKTPNAITPVDVTVTFSDTATGCTMTMSVTTPAGSVTRQSFLVP</sequence>
<gene>
    <name evidence="4" type="ORF">PSQ39_16695</name>
</gene>
<evidence type="ECO:0000256" key="2">
    <source>
        <dbReference type="SAM" id="SignalP"/>
    </source>
</evidence>
<organism evidence="4 5">
    <name type="scientific">Curvibacter microcysteis</name>
    <dbReference type="NCBI Taxonomy" id="3026419"/>
    <lineage>
        <taxon>Bacteria</taxon>
        <taxon>Pseudomonadati</taxon>
        <taxon>Pseudomonadota</taxon>
        <taxon>Betaproteobacteria</taxon>
        <taxon>Burkholderiales</taxon>
        <taxon>Comamonadaceae</taxon>
        <taxon>Curvibacter</taxon>
    </lineage>
</organism>
<comment type="caution">
    <text evidence="4">The sequence shown here is derived from an EMBL/GenBank/DDBJ whole genome shotgun (WGS) entry which is preliminary data.</text>
</comment>
<dbReference type="PROSITE" id="PS51127">
    <property type="entry name" value="BIG1"/>
    <property type="match status" value="2"/>
</dbReference>
<dbReference type="Gene3D" id="2.60.40.10">
    <property type="entry name" value="Immunoglobulins"/>
    <property type="match status" value="3"/>
</dbReference>
<dbReference type="RefSeq" id="WP_273927981.1">
    <property type="nucleotide sequence ID" value="NZ_JAQSIO010000007.1"/>
</dbReference>
<evidence type="ECO:0000313" key="5">
    <source>
        <dbReference type="Proteomes" id="UP001528672"/>
    </source>
</evidence>
<proteinExistence type="inferred from homology"/>
<feature type="chain" id="PRO_5047216448" evidence="2">
    <location>
        <begin position="21"/>
        <end position="675"/>
    </location>
</feature>
<dbReference type="InterPro" id="IPR003344">
    <property type="entry name" value="Big_1_dom"/>
</dbReference>
<comment type="similarity">
    <text evidence="1">Belongs to the intimin/invasin family.</text>
</comment>
<evidence type="ECO:0000259" key="3">
    <source>
        <dbReference type="PROSITE" id="PS51127"/>
    </source>
</evidence>
<protein>
    <submittedName>
        <fullName evidence="4">Ig-like domain-containing protein</fullName>
    </submittedName>
</protein>
<dbReference type="InterPro" id="IPR013783">
    <property type="entry name" value="Ig-like_fold"/>
</dbReference>
<evidence type="ECO:0000313" key="4">
    <source>
        <dbReference type="EMBL" id="MDD0816281.1"/>
    </source>
</evidence>
<dbReference type="Proteomes" id="UP001528672">
    <property type="component" value="Unassembled WGS sequence"/>
</dbReference>
<feature type="domain" description="Big-1" evidence="3">
    <location>
        <begin position="165"/>
        <end position="265"/>
    </location>
</feature>
<feature type="signal peptide" evidence="2">
    <location>
        <begin position="1"/>
        <end position="20"/>
    </location>
</feature>
<dbReference type="InterPro" id="IPR008964">
    <property type="entry name" value="Invasin/intimin_cell_adhesion"/>
</dbReference>
<keyword evidence="5" id="KW-1185">Reference proteome</keyword>
<evidence type="ECO:0000256" key="1">
    <source>
        <dbReference type="ARBA" id="ARBA00010116"/>
    </source>
</evidence>